<dbReference type="RefSeq" id="WP_269443708.1">
    <property type="nucleotide sequence ID" value="NZ_CP097463.1"/>
</dbReference>
<evidence type="ECO:0000313" key="1">
    <source>
        <dbReference type="EMBL" id="WAX57170.1"/>
    </source>
</evidence>
<dbReference type="EMBL" id="CP097463">
    <property type="protein sequence ID" value="WAX57170.1"/>
    <property type="molecule type" value="Genomic_DNA"/>
</dbReference>
<sequence length="281" mass="30133">MSLHTRGGLFTALFDDAAMYPPADTKMPAAVRQHARHRLSWYADTVGPFVCHSRRLAELAGHVDALGLEPLPVAAVVSEGISGLADLQASAARFDALRLTAVEVPLKHARRADALRALEPLRAAGVPCYLEIAIAQVDDRAVHELSAAGLRLKLRTGGTSIDAFRTEAELAVPIVRCAAERLQFKCTAGLHNAVRHRDEQTLFEHHGFLNVALAARTAAATGSATATAAELAERDPFAVAARVHELGERDVAAIRAMFCSFGTCSIDEPIADLQQMGLVHR</sequence>
<name>A0ABY7JYV6_9ACTN</name>
<dbReference type="Proteomes" id="UP001164693">
    <property type="component" value="Chromosome"/>
</dbReference>
<keyword evidence="2" id="KW-1185">Reference proteome</keyword>
<organism evidence="1 2">
    <name type="scientific">Jatrophihabitans cynanchi</name>
    <dbReference type="NCBI Taxonomy" id="2944128"/>
    <lineage>
        <taxon>Bacteria</taxon>
        <taxon>Bacillati</taxon>
        <taxon>Actinomycetota</taxon>
        <taxon>Actinomycetes</taxon>
        <taxon>Jatrophihabitantales</taxon>
        <taxon>Jatrophihabitantaceae</taxon>
        <taxon>Jatrophihabitans</taxon>
    </lineage>
</organism>
<proteinExistence type="predicted"/>
<protein>
    <submittedName>
        <fullName evidence="1">Uncharacterized protein</fullName>
    </submittedName>
</protein>
<gene>
    <name evidence="1" type="ORF">M6B22_00020</name>
</gene>
<accession>A0ABY7JYV6</accession>
<evidence type="ECO:0000313" key="2">
    <source>
        <dbReference type="Proteomes" id="UP001164693"/>
    </source>
</evidence>
<reference evidence="1" key="1">
    <citation type="submission" date="2022-05" db="EMBL/GenBank/DDBJ databases">
        <title>Jatrophihabitans sp. SB3-54 whole genome sequence.</title>
        <authorList>
            <person name="Suh M.K."/>
            <person name="Eom M.K."/>
            <person name="Kim J.S."/>
            <person name="Kim H.S."/>
            <person name="Do H.E."/>
            <person name="Shin Y.K."/>
            <person name="Lee J.-S."/>
        </authorList>
    </citation>
    <scope>NUCLEOTIDE SEQUENCE</scope>
    <source>
        <strain evidence="1">SB3-54</strain>
    </source>
</reference>